<dbReference type="GO" id="GO:0016051">
    <property type="term" value="P:carbohydrate biosynthetic process"/>
    <property type="evidence" value="ECO:0007669"/>
    <property type="project" value="InterPro"/>
</dbReference>
<dbReference type="CDD" id="cd11615">
    <property type="entry name" value="SAF_NeuB_like"/>
    <property type="match status" value="1"/>
</dbReference>
<sequence>MMNFNTFNNEYQIGQKCLIIAEIGQNHQGQMETALQMIKVAKECGADCVKFQKSNINEKFTQNALQRPYQSPNAFGATYGEHKAFLEFSIEQFKELQSFAHSINVLFTASAMDEKSYHELRSLNVPFIKIGSGDNNNWIMLENLTKDDKMPLVISTGMQDFKSVQKIGEIFKTRKNIAVLHCISSYPTQANDVYLRFIEVYQRLFPNHVIGYSGHESTPIVISLGAVALGAKIIERHFTLDKKLKGSDHSCSLEPSELSNLVHLIRILETKELKSNDTESIIELIKIVILEADLPHLLKDLDLLKLALVDVSPDDKKLFDCELNCFNKLRKTLVYASNIPAGSVINRTDFEIKVHTEHGNVATEEMSSLIGKKLVKDRACFSGSAANGMKTPGDDDDADELLLRPSAFLASLGFVNPSITSECLGGAAIAFNFVFL</sequence>
<name>A0A336MNT6_CULSO</name>
<dbReference type="AlphaFoldDB" id="A0A336MNT6"/>
<dbReference type="Pfam" id="PF03102">
    <property type="entry name" value="NeuB"/>
    <property type="match status" value="1"/>
</dbReference>
<dbReference type="InterPro" id="IPR013785">
    <property type="entry name" value="Aldolase_TIM"/>
</dbReference>
<reference evidence="2" key="1">
    <citation type="submission" date="2018-07" db="EMBL/GenBank/DDBJ databases">
        <authorList>
            <person name="Quirk P.G."/>
            <person name="Krulwich T.A."/>
        </authorList>
    </citation>
    <scope>NUCLEOTIDE SEQUENCE</scope>
</reference>
<dbReference type="OMA" id="EDNECEL"/>
<dbReference type="InterPro" id="IPR013132">
    <property type="entry name" value="PseI/NeuA/B-like_N"/>
</dbReference>
<dbReference type="EMBL" id="UFQT01001909">
    <property type="protein sequence ID" value="SSX32134.1"/>
    <property type="molecule type" value="Genomic_DNA"/>
</dbReference>
<dbReference type="Gene3D" id="3.90.1210.10">
    <property type="entry name" value="Antifreeze-like/N-acetylneuraminic acid synthase C-terminal domain"/>
    <property type="match status" value="1"/>
</dbReference>
<evidence type="ECO:0000313" key="2">
    <source>
        <dbReference type="EMBL" id="SSX32134.1"/>
    </source>
</evidence>
<dbReference type="SUPFAM" id="SSF51569">
    <property type="entry name" value="Aldolase"/>
    <property type="match status" value="1"/>
</dbReference>
<evidence type="ECO:0000259" key="1">
    <source>
        <dbReference type="Pfam" id="PF03102"/>
    </source>
</evidence>
<dbReference type="SUPFAM" id="SSF51269">
    <property type="entry name" value="AFP III-like domain"/>
    <property type="match status" value="1"/>
</dbReference>
<protein>
    <submittedName>
        <fullName evidence="2">CSON004540 protein</fullName>
    </submittedName>
</protein>
<organism evidence="2">
    <name type="scientific">Culicoides sonorensis</name>
    <name type="common">Biting midge</name>
    <dbReference type="NCBI Taxonomy" id="179676"/>
    <lineage>
        <taxon>Eukaryota</taxon>
        <taxon>Metazoa</taxon>
        <taxon>Ecdysozoa</taxon>
        <taxon>Arthropoda</taxon>
        <taxon>Hexapoda</taxon>
        <taxon>Insecta</taxon>
        <taxon>Pterygota</taxon>
        <taxon>Neoptera</taxon>
        <taxon>Endopterygota</taxon>
        <taxon>Diptera</taxon>
        <taxon>Nematocera</taxon>
        <taxon>Chironomoidea</taxon>
        <taxon>Ceratopogonidae</taxon>
        <taxon>Ceratopogoninae</taxon>
        <taxon>Culicoides</taxon>
        <taxon>Monoculicoides</taxon>
    </lineage>
</organism>
<accession>A0A336MNT6</accession>
<feature type="domain" description="PseI/NeuA/B-like" evidence="1">
    <location>
        <begin position="37"/>
        <end position="270"/>
    </location>
</feature>
<dbReference type="PANTHER" id="PTHR42966:SF1">
    <property type="entry name" value="SIALIC ACID SYNTHASE"/>
    <property type="match status" value="1"/>
</dbReference>
<dbReference type="PANTHER" id="PTHR42966">
    <property type="entry name" value="N-ACETYLNEURAMINATE SYNTHASE"/>
    <property type="match status" value="1"/>
</dbReference>
<dbReference type="InterPro" id="IPR036732">
    <property type="entry name" value="AFP_Neu5c_C_sf"/>
</dbReference>
<dbReference type="GO" id="GO:0047444">
    <property type="term" value="F:N-acylneuraminate-9-phosphate synthase activity"/>
    <property type="evidence" value="ECO:0007669"/>
    <property type="project" value="TreeGrafter"/>
</dbReference>
<dbReference type="InterPro" id="IPR051690">
    <property type="entry name" value="PseI-like"/>
</dbReference>
<dbReference type="InterPro" id="IPR057736">
    <property type="entry name" value="SAF_PseI/NeuA/NeuB"/>
</dbReference>
<dbReference type="VEuPathDB" id="VectorBase:CSON004540"/>
<dbReference type="Gene3D" id="3.20.20.70">
    <property type="entry name" value="Aldolase class I"/>
    <property type="match status" value="1"/>
</dbReference>
<gene>
    <name evidence="2" type="primary">CSON004540</name>
</gene>
<proteinExistence type="predicted"/>